<feature type="transmembrane region" description="Helical" evidence="2">
    <location>
        <begin position="62"/>
        <end position="88"/>
    </location>
</feature>
<evidence type="ECO:0000313" key="3">
    <source>
        <dbReference type="EMBL" id="KAJ9141846.1"/>
    </source>
</evidence>
<comment type="caution">
    <text evidence="3">The sequence shown here is derived from an EMBL/GenBank/DDBJ whole genome shotgun (WGS) entry which is preliminary data.</text>
</comment>
<keyword evidence="4" id="KW-1185">Reference proteome</keyword>
<dbReference type="PANTHER" id="PTHR38848">
    <property type="entry name" value="G-PROTEIN COUPLED RECEPTORS FAMILY 3 PROFILE DOMAIN-CONTAINING PROTEIN"/>
    <property type="match status" value="1"/>
</dbReference>
<name>A0AA38RBA1_9PEZI</name>
<feature type="transmembrane region" description="Helical" evidence="2">
    <location>
        <begin position="181"/>
        <end position="206"/>
    </location>
</feature>
<feature type="transmembrane region" description="Helical" evidence="2">
    <location>
        <begin position="100"/>
        <end position="120"/>
    </location>
</feature>
<feature type="transmembrane region" description="Helical" evidence="2">
    <location>
        <begin position="29"/>
        <end position="50"/>
    </location>
</feature>
<organism evidence="3 4">
    <name type="scientific">Pleurostoma richardsiae</name>
    <dbReference type="NCBI Taxonomy" id="41990"/>
    <lineage>
        <taxon>Eukaryota</taxon>
        <taxon>Fungi</taxon>
        <taxon>Dikarya</taxon>
        <taxon>Ascomycota</taxon>
        <taxon>Pezizomycotina</taxon>
        <taxon>Sordariomycetes</taxon>
        <taxon>Sordariomycetidae</taxon>
        <taxon>Calosphaeriales</taxon>
        <taxon>Pleurostomataceae</taxon>
        <taxon>Pleurostoma</taxon>
    </lineage>
</organism>
<feature type="compositionally biased region" description="Gly residues" evidence="1">
    <location>
        <begin position="409"/>
        <end position="424"/>
    </location>
</feature>
<dbReference type="EMBL" id="JANBVO010000024">
    <property type="protein sequence ID" value="KAJ9141846.1"/>
    <property type="molecule type" value="Genomic_DNA"/>
</dbReference>
<feature type="region of interest" description="Disordered" evidence="1">
    <location>
        <begin position="283"/>
        <end position="424"/>
    </location>
</feature>
<gene>
    <name evidence="3" type="ORF">NKR23_g7609</name>
</gene>
<evidence type="ECO:0000313" key="4">
    <source>
        <dbReference type="Proteomes" id="UP001174694"/>
    </source>
</evidence>
<sequence>MVPPVAVRDGGSAANARATNPNAHMEPKAGLIVSVFLSLTSLAILSIFLTQRFSTVKVWSRVPYVVWLVFLIYADSFLFVFATAVLQFGFGVDSSRSLCGAAIILCLICYVSTKFIYLFLVEKVYIIRGSKKRRMQSKLYIFNSFGMIGVYTVVVALQFLFRFTRMENGQCVIGMKKVAMIPLIGFDGLVNVYLTILFLIPLSGLYSFKNEQKTRPSVRLRTIAMRTFIGSLCTLASSIVNLTVLMVLDGEPGWVCLMCCNSDILFSAIVIHWVTSQDHAASAANNTSTATDVHLDDDDDPRRPRRRTGSAAGAAGPVLPPLGRRSVSPNTARSTKAVLEDVAEISVDDGRGHSRSSLSTSDGGRGGEDCKHEGRGRSEVESRSSSATLGGSAERPPISPGCCEEGRSHGGGGGGERGGPRGWR</sequence>
<dbReference type="PANTHER" id="PTHR38848:SF3">
    <property type="entry name" value="G-PROTEIN COUPLED RECEPTORS FAMILY 3 PROFILE DOMAIN-CONTAINING PROTEIN"/>
    <property type="match status" value="1"/>
</dbReference>
<dbReference type="Proteomes" id="UP001174694">
    <property type="component" value="Unassembled WGS sequence"/>
</dbReference>
<keyword evidence="2" id="KW-0472">Membrane</keyword>
<protein>
    <submittedName>
        <fullName evidence="3">Ring finger domain protein</fullName>
    </submittedName>
</protein>
<accession>A0AA38RBA1</accession>
<feature type="transmembrane region" description="Helical" evidence="2">
    <location>
        <begin position="140"/>
        <end position="161"/>
    </location>
</feature>
<evidence type="ECO:0000256" key="1">
    <source>
        <dbReference type="SAM" id="MobiDB-lite"/>
    </source>
</evidence>
<dbReference type="AlphaFoldDB" id="A0AA38RBA1"/>
<feature type="transmembrane region" description="Helical" evidence="2">
    <location>
        <begin position="227"/>
        <end position="248"/>
    </location>
</feature>
<evidence type="ECO:0000256" key="2">
    <source>
        <dbReference type="SAM" id="Phobius"/>
    </source>
</evidence>
<feature type="region of interest" description="Disordered" evidence="1">
    <location>
        <begin position="1"/>
        <end position="21"/>
    </location>
</feature>
<feature type="compositionally biased region" description="Low complexity" evidence="1">
    <location>
        <begin position="309"/>
        <end position="323"/>
    </location>
</feature>
<reference evidence="3" key="1">
    <citation type="submission" date="2022-07" db="EMBL/GenBank/DDBJ databases">
        <title>Fungi with potential for degradation of polypropylene.</title>
        <authorList>
            <person name="Gostincar C."/>
        </authorList>
    </citation>
    <scope>NUCLEOTIDE SEQUENCE</scope>
    <source>
        <strain evidence="3">EXF-13308</strain>
    </source>
</reference>
<keyword evidence="2" id="KW-0812">Transmembrane</keyword>
<proteinExistence type="predicted"/>
<feature type="compositionally biased region" description="Basic and acidic residues" evidence="1">
    <location>
        <begin position="365"/>
        <end position="382"/>
    </location>
</feature>
<keyword evidence="2" id="KW-1133">Transmembrane helix</keyword>